<accession>A0A6J2XIC6</accession>
<dbReference type="Pfam" id="PF04083">
    <property type="entry name" value="Abhydro_lipase"/>
    <property type="match status" value="1"/>
</dbReference>
<keyword evidence="6" id="KW-0325">Glycoprotein</keyword>
<evidence type="ECO:0000256" key="3">
    <source>
        <dbReference type="ARBA" id="ARBA00022801"/>
    </source>
</evidence>
<evidence type="ECO:0000256" key="9">
    <source>
        <dbReference type="SAM" id="SignalP"/>
    </source>
</evidence>
<dbReference type="PANTHER" id="PTHR11005">
    <property type="entry name" value="LYSOSOMAL ACID LIPASE-RELATED"/>
    <property type="match status" value="1"/>
</dbReference>
<dbReference type="Proteomes" id="UP000504635">
    <property type="component" value="Unplaced"/>
</dbReference>
<dbReference type="InterPro" id="IPR006693">
    <property type="entry name" value="AB_hydrolase_lipase"/>
</dbReference>
<gene>
    <name evidence="13" type="primary">LOC115878650</name>
</gene>
<dbReference type="InParanoid" id="A0A6J2XIC6"/>
<comment type="similarity">
    <text evidence="1 7">Belongs to the AB hydrolase superfamily. Lipase family.</text>
</comment>
<dbReference type="GO" id="GO:0016788">
    <property type="term" value="F:hydrolase activity, acting on ester bonds"/>
    <property type="evidence" value="ECO:0007669"/>
    <property type="project" value="InterPro"/>
</dbReference>
<dbReference type="SUPFAM" id="SSF53474">
    <property type="entry name" value="alpha/beta-Hydrolases"/>
    <property type="match status" value="1"/>
</dbReference>
<dbReference type="FunFam" id="3.40.50.1820:FF:000057">
    <property type="entry name" value="Lipase"/>
    <property type="match status" value="1"/>
</dbReference>
<dbReference type="PIRSF" id="PIRSF000862">
    <property type="entry name" value="Steryl_ester_lip"/>
    <property type="match status" value="1"/>
</dbReference>
<feature type="domain" description="Partial AB-hydrolase lipase" evidence="11">
    <location>
        <begin position="57"/>
        <end position="116"/>
    </location>
</feature>
<dbReference type="AlphaFoldDB" id="A0A6J2XIC6"/>
<evidence type="ECO:0000313" key="13">
    <source>
        <dbReference type="RefSeq" id="XP_030751052.1"/>
    </source>
</evidence>
<keyword evidence="2 9" id="KW-0732">Signal</keyword>
<sequence>MKVKQILWTILFVASSSVSAVKFENNSLQNLVGLAWTLLEKSSSFVPMHPDTKLNVPQFLAKYHYPLECHDVTTEDGYILTMHRIPHGRRDTKSDSEKPVVFFKHCFMCSSRDWLLLGPTRSLPMILADQGYDVWLANTRGNLHSMKHKTLNPDTDSQFWDFSFHEKGYYDLPASIDYVIETTKSEKITYIGHSQGTTEAMVLTSTRPEYNEKFYSMILLSPVVYLEHVKSPLILLMTQYRQEVESFLYGNNIYGIPWNPWISVFAQKACNIISPFHHICVNILELIIGYDLPQLDRFLLTVLLSYTPAGFSVKELIHFGQAITSGEFKQFDYGLMNSQKYGRETSPVYDVSKITAPIITYYGKNDYLVDVLDVEKFMNQLPTKPEAHLIEWELFNHFDFIFAKNVKRLLYDSVIDVVNKYNKFVNK</sequence>
<feature type="chain" id="PRO_5026983338" description="Lipase" evidence="9">
    <location>
        <begin position="21"/>
        <end position="427"/>
    </location>
</feature>
<dbReference type="Pfam" id="PF00561">
    <property type="entry name" value="Abhydrolase_1"/>
    <property type="match status" value="1"/>
</dbReference>
<dbReference type="Gene3D" id="3.40.50.1820">
    <property type="entry name" value="alpha/beta hydrolase"/>
    <property type="match status" value="1"/>
</dbReference>
<feature type="signal peptide" evidence="9">
    <location>
        <begin position="1"/>
        <end position="20"/>
    </location>
</feature>
<reference evidence="13" key="1">
    <citation type="submission" date="2025-08" db="UniProtKB">
        <authorList>
            <consortium name="RefSeq"/>
        </authorList>
    </citation>
    <scope>IDENTIFICATION</scope>
    <source>
        <tissue evidence="13">Gonads</tissue>
    </source>
</reference>
<evidence type="ECO:0000256" key="1">
    <source>
        <dbReference type="ARBA" id="ARBA00010701"/>
    </source>
</evidence>
<feature type="active site" description="Nucleophile" evidence="8">
    <location>
        <position position="194"/>
    </location>
</feature>
<dbReference type="OrthoDB" id="9974421at2759"/>
<keyword evidence="4 7" id="KW-0442">Lipid degradation</keyword>
<protein>
    <recommendedName>
        <fullName evidence="7">Lipase</fullName>
    </recommendedName>
</protein>
<keyword evidence="5" id="KW-0443">Lipid metabolism</keyword>
<feature type="active site" description="Charge relay system" evidence="8">
    <location>
        <position position="397"/>
    </location>
</feature>
<keyword evidence="3 7" id="KW-0378">Hydrolase</keyword>
<evidence type="ECO:0000256" key="8">
    <source>
        <dbReference type="PIRSR" id="PIRSR000862-1"/>
    </source>
</evidence>
<dbReference type="InterPro" id="IPR029058">
    <property type="entry name" value="AB_hydrolase_fold"/>
</dbReference>
<dbReference type="InterPro" id="IPR025483">
    <property type="entry name" value="Lipase_euk"/>
</dbReference>
<dbReference type="GeneID" id="115878650"/>
<evidence type="ECO:0000256" key="2">
    <source>
        <dbReference type="ARBA" id="ARBA00022729"/>
    </source>
</evidence>
<dbReference type="GO" id="GO:0016042">
    <property type="term" value="P:lipid catabolic process"/>
    <property type="evidence" value="ECO:0007669"/>
    <property type="project" value="UniProtKB-KW"/>
</dbReference>
<evidence type="ECO:0000256" key="7">
    <source>
        <dbReference type="PIRNR" id="PIRNR000862"/>
    </source>
</evidence>
<keyword evidence="12" id="KW-1185">Reference proteome</keyword>
<feature type="active site" description="Charge relay system" evidence="8">
    <location>
        <position position="366"/>
    </location>
</feature>
<evidence type="ECO:0000256" key="5">
    <source>
        <dbReference type="ARBA" id="ARBA00023098"/>
    </source>
</evidence>
<organism evidence="12 13">
    <name type="scientific">Sitophilus oryzae</name>
    <name type="common">Rice weevil</name>
    <name type="synonym">Curculio oryzae</name>
    <dbReference type="NCBI Taxonomy" id="7048"/>
    <lineage>
        <taxon>Eukaryota</taxon>
        <taxon>Metazoa</taxon>
        <taxon>Ecdysozoa</taxon>
        <taxon>Arthropoda</taxon>
        <taxon>Hexapoda</taxon>
        <taxon>Insecta</taxon>
        <taxon>Pterygota</taxon>
        <taxon>Neoptera</taxon>
        <taxon>Endopterygota</taxon>
        <taxon>Coleoptera</taxon>
        <taxon>Polyphaga</taxon>
        <taxon>Cucujiformia</taxon>
        <taxon>Curculionidae</taxon>
        <taxon>Dryophthorinae</taxon>
        <taxon>Sitophilus</taxon>
    </lineage>
</organism>
<evidence type="ECO:0000256" key="4">
    <source>
        <dbReference type="ARBA" id="ARBA00022963"/>
    </source>
</evidence>
<feature type="domain" description="AB hydrolase-1" evidence="10">
    <location>
        <begin position="127"/>
        <end position="243"/>
    </location>
</feature>
<evidence type="ECO:0000256" key="6">
    <source>
        <dbReference type="ARBA" id="ARBA00023180"/>
    </source>
</evidence>
<dbReference type="InterPro" id="IPR000073">
    <property type="entry name" value="AB_hydrolase_1"/>
</dbReference>
<evidence type="ECO:0000313" key="12">
    <source>
        <dbReference type="Proteomes" id="UP000504635"/>
    </source>
</evidence>
<dbReference type="KEGG" id="soy:115878650"/>
<evidence type="ECO:0000259" key="11">
    <source>
        <dbReference type="Pfam" id="PF04083"/>
    </source>
</evidence>
<dbReference type="RefSeq" id="XP_030751052.1">
    <property type="nucleotide sequence ID" value="XM_030895192.1"/>
</dbReference>
<name>A0A6J2XIC6_SITOR</name>
<proteinExistence type="inferred from homology"/>
<evidence type="ECO:0000259" key="10">
    <source>
        <dbReference type="Pfam" id="PF00561"/>
    </source>
</evidence>